<evidence type="ECO:0000313" key="2">
    <source>
        <dbReference type="EMBL" id="KAF2106001.1"/>
    </source>
</evidence>
<evidence type="ECO:0000313" key="3">
    <source>
        <dbReference type="Proteomes" id="UP000799770"/>
    </source>
</evidence>
<dbReference type="AlphaFoldDB" id="A0A6A5YIG5"/>
<feature type="compositionally biased region" description="Basic and acidic residues" evidence="1">
    <location>
        <begin position="181"/>
        <end position="206"/>
    </location>
</feature>
<dbReference type="EMBL" id="ML977368">
    <property type="protein sequence ID" value="KAF2106001.1"/>
    <property type="molecule type" value="Genomic_DNA"/>
</dbReference>
<evidence type="ECO:0000256" key="1">
    <source>
        <dbReference type="SAM" id="MobiDB-lite"/>
    </source>
</evidence>
<keyword evidence="3" id="KW-1185">Reference proteome</keyword>
<sequence>MPPVSPADMAKINDTDPLIRDFKIKAVLAYGRPEAKSYCAIVEAMKHMNNAIANHAAMISSLHPQVSEIAMNSHPTERDKTLIRSALETSIANLQGFDMALQKWKEDLATGAQLDKHGGSVEALDAWIEEDGKKYMEMITEQNAKWFTGLKEMLPRDIGERLGERLQSHIAFQRNNMPDLAERMSKWDKTETRAEKGESRTAETEGNKGTGRLKGKARKGAKRNGQSGGA</sequence>
<accession>A0A6A5YIG5</accession>
<gene>
    <name evidence="2" type="ORF">BDV96DRAFT_607785</name>
</gene>
<name>A0A6A5YIG5_9PLEO</name>
<dbReference type="Proteomes" id="UP000799770">
    <property type="component" value="Unassembled WGS sequence"/>
</dbReference>
<organism evidence="2 3">
    <name type="scientific">Lophiotrema nucula</name>
    <dbReference type="NCBI Taxonomy" id="690887"/>
    <lineage>
        <taxon>Eukaryota</taxon>
        <taxon>Fungi</taxon>
        <taxon>Dikarya</taxon>
        <taxon>Ascomycota</taxon>
        <taxon>Pezizomycotina</taxon>
        <taxon>Dothideomycetes</taxon>
        <taxon>Pleosporomycetidae</taxon>
        <taxon>Pleosporales</taxon>
        <taxon>Lophiotremataceae</taxon>
        <taxon>Lophiotrema</taxon>
    </lineage>
</organism>
<reference evidence="2" key="1">
    <citation type="journal article" date="2020" name="Stud. Mycol.">
        <title>101 Dothideomycetes genomes: a test case for predicting lifestyles and emergence of pathogens.</title>
        <authorList>
            <person name="Haridas S."/>
            <person name="Albert R."/>
            <person name="Binder M."/>
            <person name="Bloem J."/>
            <person name="Labutti K."/>
            <person name="Salamov A."/>
            <person name="Andreopoulos B."/>
            <person name="Baker S."/>
            <person name="Barry K."/>
            <person name="Bills G."/>
            <person name="Bluhm B."/>
            <person name="Cannon C."/>
            <person name="Castanera R."/>
            <person name="Culley D."/>
            <person name="Daum C."/>
            <person name="Ezra D."/>
            <person name="Gonzalez J."/>
            <person name="Henrissat B."/>
            <person name="Kuo A."/>
            <person name="Liang C."/>
            <person name="Lipzen A."/>
            <person name="Lutzoni F."/>
            <person name="Magnuson J."/>
            <person name="Mondo S."/>
            <person name="Nolan M."/>
            <person name="Ohm R."/>
            <person name="Pangilinan J."/>
            <person name="Park H.-J."/>
            <person name="Ramirez L."/>
            <person name="Alfaro M."/>
            <person name="Sun H."/>
            <person name="Tritt A."/>
            <person name="Yoshinaga Y."/>
            <person name="Zwiers L.-H."/>
            <person name="Turgeon B."/>
            <person name="Goodwin S."/>
            <person name="Spatafora J."/>
            <person name="Crous P."/>
            <person name="Grigoriev I."/>
        </authorList>
    </citation>
    <scope>NUCLEOTIDE SEQUENCE</scope>
    <source>
        <strain evidence="2">CBS 627.86</strain>
    </source>
</reference>
<proteinExistence type="predicted"/>
<protein>
    <submittedName>
        <fullName evidence="2">Uncharacterized protein</fullName>
    </submittedName>
</protein>
<feature type="compositionally biased region" description="Basic residues" evidence="1">
    <location>
        <begin position="211"/>
        <end position="222"/>
    </location>
</feature>
<feature type="region of interest" description="Disordered" evidence="1">
    <location>
        <begin position="181"/>
        <end position="230"/>
    </location>
</feature>